<feature type="compositionally biased region" description="Acidic residues" evidence="1">
    <location>
        <begin position="19"/>
        <end position="28"/>
    </location>
</feature>
<gene>
    <name evidence="2" type="ORF">ACFOZ4_18715</name>
</gene>
<reference evidence="3" key="1">
    <citation type="journal article" date="2019" name="Int. J. Syst. Evol. Microbiol.">
        <title>The Global Catalogue of Microorganisms (GCM) 10K type strain sequencing project: providing services to taxonomists for standard genome sequencing and annotation.</title>
        <authorList>
            <consortium name="The Broad Institute Genomics Platform"/>
            <consortium name="The Broad Institute Genome Sequencing Center for Infectious Disease"/>
            <person name="Wu L."/>
            <person name="Ma J."/>
        </authorList>
    </citation>
    <scope>NUCLEOTIDE SEQUENCE [LARGE SCALE GENOMIC DNA]</scope>
    <source>
        <strain evidence="3">CGMCC 4.7289</strain>
    </source>
</reference>
<evidence type="ECO:0000313" key="3">
    <source>
        <dbReference type="Proteomes" id="UP001595816"/>
    </source>
</evidence>
<organism evidence="2 3">
    <name type="scientific">Hamadaea flava</name>
    <dbReference type="NCBI Taxonomy" id="1742688"/>
    <lineage>
        <taxon>Bacteria</taxon>
        <taxon>Bacillati</taxon>
        <taxon>Actinomycetota</taxon>
        <taxon>Actinomycetes</taxon>
        <taxon>Micromonosporales</taxon>
        <taxon>Micromonosporaceae</taxon>
        <taxon>Hamadaea</taxon>
    </lineage>
</organism>
<name>A0ABV8LNR2_9ACTN</name>
<accession>A0ABV8LNR2</accession>
<evidence type="ECO:0000313" key="2">
    <source>
        <dbReference type="EMBL" id="MFC4132646.1"/>
    </source>
</evidence>
<dbReference type="Proteomes" id="UP001595816">
    <property type="component" value="Unassembled WGS sequence"/>
</dbReference>
<feature type="region of interest" description="Disordered" evidence="1">
    <location>
        <begin position="1"/>
        <end position="55"/>
    </location>
</feature>
<feature type="compositionally biased region" description="Basic and acidic residues" evidence="1">
    <location>
        <begin position="1"/>
        <end position="12"/>
    </location>
</feature>
<proteinExistence type="predicted"/>
<evidence type="ECO:0000256" key="1">
    <source>
        <dbReference type="SAM" id="MobiDB-lite"/>
    </source>
</evidence>
<comment type="caution">
    <text evidence="2">The sequence shown here is derived from an EMBL/GenBank/DDBJ whole genome shotgun (WGS) entry which is preliminary data.</text>
</comment>
<dbReference type="EMBL" id="JBHSAY010000009">
    <property type="protein sequence ID" value="MFC4132646.1"/>
    <property type="molecule type" value="Genomic_DNA"/>
</dbReference>
<protein>
    <submittedName>
        <fullName evidence="2">Uncharacterized protein</fullName>
    </submittedName>
</protein>
<keyword evidence="3" id="KW-1185">Reference proteome</keyword>
<sequence length="55" mass="6108">MTEVPDADRQEQDLPVVFDDFDEDDDAVEPAIGDDVPEADAVEQAQVVPLDDDYE</sequence>
<dbReference type="RefSeq" id="WP_253752857.1">
    <property type="nucleotide sequence ID" value="NZ_JAMZDZ010000001.1"/>
</dbReference>